<name>A6JLV7_RAT</name>
<dbReference type="Proteomes" id="UP000234681">
    <property type="component" value="Chromosome 17"/>
</dbReference>
<sequence>MQWLRDLICTGIKSYQPAPFVALSFAYQIYHCRPAAPRHGLQTVTDPVAHWSYREHLSLCPVYSGNSQLSTKSMPCVHVEAVTWTTKLPCDFLLSPALQST</sequence>
<feature type="non-terminal residue" evidence="1">
    <location>
        <position position="101"/>
    </location>
</feature>
<organism evidence="1 2">
    <name type="scientific">Rattus norvegicus</name>
    <name type="common">Rat</name>
    <dbReference type="NCBI Taxonomy" id="10116"/>
    <lineage>
        <taxon>Eukaryota</taxon>
        <taxon>Metazoa</taxon>
        <taxon>Chordata</taxon>
        <taxon>Craniata</taxon>
        <taxon>Vertebrata</taxon>
        <taxon>Euteleostomi</taxon>
        <taxon>Mammalia</taxon>
        <taxon>Eutheria</taxon>
        <taxon>Euarchontoglires</taxon>
        <taxon>Glires</taxon>
        <taxon>Rodentia</taxon>
        <taxon>Myomorpha</taxon>
        <taxon>Muroidea</taxon>
        <taxon>Muridae</taxon>
        <taxon>Murinae</taxon>
        <taxon>Rattus</taxon>
    </lineage>
</organism>
<dbReference type="AlphaFoldDB" id="A6JLV7"/>
<reference evidence="2" key="1">
    <citation type="submission" date="2005-09" db="EMBL/GenBank/DDBJ databases">
        <authorList>
            <person name="Mural R.J."/>
            <person name="Li P.W."/>
            <person name="Adams M.D."/>
            <person name="Amanatides P.G."/>
            <person name="Baden-Tillson H."/>
            <person name="Barnstead M."/>
            <person name="Chin S.H."/>
            <person name="Dew I."/>
            <person name="Evans C.A."/>
            <person name="Ferriera S."/>
            <person name="Flanigan M."/>
            <person name="Fosler C."/>
            <person name="Glodek A."/>
            <person name="Gu Z."/>
            <person name="Holt R.A."/>
            <person name="Jennings D."/>
            <person name="Kraft C.L."/>
            <person name="Lu F."/>
            <person name="Nguyen T."/>
            <person name="Nusskern D.R."/>
            <person name="Pfannkoch C.M."/>
            <person name="Sitter C."/>
            <person name="Sutton G.G."/>
            <person name="Venter J.C."/>
            <person name="Wang Z."/>
            <person name="Woodage T."/>
            <person name="Zheng X.H."/>
            <person name="Zhong F."/>
        </authorList>
    </citation>
    <scope>NUCLEOTIDE SEQUENCE [LARGE SCALE GENOMIC DNA]</scope>
    <source>
        <strain>BN</strain>
        <strain evidence="2">Sprague-Dawley</strain>
    </source>
</reference>
<gene>
    <name evidence="1" type="ORF">rCG_55794</name>
</gene>
<evidence type="ECO:0000313" key="1">
    <source>
        <dbReference type="EMBL" id="EDL78634.1"/>
    </source>
</evidence>
<accession>A6JLV7</accession>
<proteinExistence type="predicted"/>
<dbReference type="EMBL" id="CH473990">
    <property type="protein sequence ID" value="EDL78634.1"/>
    <property type="molecule type" value="Genomic_DNA"/>
</dbReference>
<protein>
    <submittedName>
        <fullName evidence="1">RCG55794</fullName>
    </submittedName>
</protein>
<evidence type="ECO:0000313" key="2">
    <source>
        <dbReference type="Proteomes" id="UP000234681"/>
    </source>
</evidence>